<dbReference type="PANTHER" id="PTHR30001">
    <property type="entry name" value="RIBONUCLEASE"/>
    <property type="match status" value="1"/>
</dbReference>
<comment type="caution">
    <text evidence="7">The sequence shown here is derived from an EMBL/GenBank/DDBJ whole genome shotgun (WGS) entry which is preliminary data.</text>
</comment>
<evidence type="ECO:0000256" key="2">
    <source>
        <dbReference type="ARBA" id="ARBA00022723"/>
    </source>
</evidence>
<evidence type="ECO:0000256" key="5">
    <source>
        <dbReference type="ARBA" id="ARBA00022884"/>
    </source>
</evidence>
<feature type="domain" description="S1 motif" evidence="6">
    <location>
        <begin position="39"/>
        <end position="118"/>
    </location>
</feature>
<keyword evidence="5" id="KW-0694">RNA-binding</keyword>
<organism evidence="7 8">
    <name type="scientific">Mesobacillus stamsii</name>
    <dbReference type="NCBI Taxonomy" id="225347"/>
    <lineage>
        <taxon>Bacteria</taxon>
        <taxon>Bacillati</taxon>
        <taxon>Bacillota</taxon>
        <taxon>Bacilli</taxon>
        <taxon>Bacillales</taxon>
        <taxon>Bacillaceae</taxon>
        <taxon>Mesobacillus</taxon>
    </lineage>
</organism>
<dbReference type="EC" id="3.1.26.-" evidence="7"/>
<dbReference type="CDD" id="cd04453">
    <property type="entry name" value="S1_RNase_E"/>
    <property type="match status" value="1"/>
</dbReference>
<dbReference type="InterPro" id="IPR003029">
    <property type="entry name" value="S1_domain"/>
</dbReference>
<accession>A0ABU0FXA0</accession>
<dbReference type="Gene3D" id="2.40.50.140">
    <property type="entry name" value="Nucleic acid-binding proteins"/>
    <property type="match status" value="1"/>
</dbReference>
<proteinExistence type="predicted"/>
<evidence type="ECO:0000259" key="6">
    <source>
        <dbReference type="PROSITE" id="PS50126"/>
    </source>
</evidence>
<sequence length="486" mass="55046">MMDQLIINANLREKRFALVKNGEVEKIYIEQPGQQSLVGNIYLGIVEKVMPGMNAAFIHFGEGISGFLQKDRLPSFILSDDDNKSNRPIGAFVHQGEKLLVQVEKDAAGRKGARLTGVIELPGKNIIYMPNGKYIAVSKKAESAQTREKWREFISQVKTFEEGIIFRTEGLVQPEEIIIQELEQQRSQYAELLKKVSTMKKPGLIFNRDYFFEQALSALASVRNGVVIVDDLAFKKKIEPYIPAAIELEFYHEKQAIFAGYNIEAEMERLLKRIVWLDKGAYMVIDQTEAFAIIDVNTGKFSGKTDLRDTVMETNRKAAIEAARQLRLRDIAGIILIDFIDMQSDDERDRVWKTLQKELIHDERRTRIVGFTELGILQLTRKKTKQSMAETLTEACGTCGGSGQVLSSETIAYRLERELWEYKNSDYEEILIAATDEVMGHFCGDGDIHKSRLETALGFKIKFSVSTAAKPFYKILQAGASTTEQD</sequence>
<dbReference type="Proteomes" id="UP001242313">
    <property type="component" value="Unassembled WGS sequence"/>
</dbReference>
<dbReference type="Pfam" id="PF10150">
    <property type="entry name" value="RNase_E_G"/>
    <property type="match status" value="1"/>
</dbReference>
<evidence type="ECO:0000256" key="4">
    <source>
        <dbReference type="ARBA" id="ARBA00022842"/>
    </source>
</evidence>
<dbReference type="SUPFAM" id="SSF50249">
    <property type="entry name" value="Nucleic acid-binding proteins"/>
    <property type="match status" value="1"/>
</dbReference>
<protein>
    <submittedName>
        <fullName evidence="7">Ribonuclease G</fullName>
        <ecNumber evidence="7">3.1.26.-</ecNumber>
    </submittedName>
</protein>
<dbReference type="PROSITE" id="PS50126">
    <property type="entry name" value="S1"/>
    <property type="match status" value="1"/>
</dbReference>
<keyword evidence="3 7" id="KW-0378">Hydrolase</keyword>
<comment type="cofactor">
    <cofactor evidence="1">
        <name>Mg(2+)</name>
        <dbReference type="ChEBI" id="CHEBI:18420"/>
    </cofactor>
</comment>
<dbReference type="NCBIfam" id="TIGR00757">
    <property type="entry name" value="RNaseEG"/>
    <property type="match status" value="1"/>
</dbReference>
<evidence type="ECO:0000256" key="3">
    <source>
        <dbReference type="ARBA" id="ARBA00022801"/>
    </source>
</evidence>
<gene>
    <name evidence="7" type="ORF">J2S25_002768</name>
</gene>
<name>A0ABU0FXA0_9BACI</name>
<keyword evidence="2" id="KW-0479">Metal-binding</keyword>
<dbReference type="InterPro" id="IPR012340">
    <property type="entry name" value="NA-bd_OB-fold"/>
</dbReference>
<dbReference type="EMBL" id="JAUSUN010000017">
    <property type="protein sequence ID" value="MDQ0414559.1"/>
    <property type="molecule type" value="Genomic_DNA"/>
</dbReference>
<evidence type="ECO:0000313" key="8">
    <source>
        <dbReference type="Proteomes" id="UP001242313"/>
    </source>
</evidence>
<keyword evidence="8" id="KW-1185">Reference proteome</keyword>
<evidence type="ECO:0000313" key="7">
    <source>
        <dbReference type="EMBL" id="MDQ0414559.1"/>
    </source>
</evidence>
<dbReference type="PANTHER" id="PTHR30001:SF0">
    <property type="entry name" value="RIBONUCLEASE G"/>
    <property type="match status" value="1"/>
</dbReference>
<dbReference type="InterPro" id="IPR019307">
    <property type="entry name" value="RNA-bd_AU-1/RNase_E/G"/>
</dbReference>
<dbReference type="GO" id="GO:0016787">
    <property type="term" value="F:hydrolase activity"/>
    <property type="evidence" value="ECO:0007669"/>
    <property type="project" value="UniProtKB-KW"/>
</dbReference>
<keyword evidence="4" id="KW-0460">Magnesium</keyword>
<reference evidence="7 8" key="1">
    <citation type="submission" date="2023-07" db="EMBL/GenBank/DDBJ databases">
        <title>Genomic Encyclopedia of Type Strains, Phase IV (KMG-IV): sequencing the most valuable type-strain genomes for metagenomic binning, comparative biology and taxonomic classification.</title>
        <authorList>
            <person name="Goeker M."/>
        </authorList>
    </citation>
    <scope>NUCLEOTIDE SEQUENCE [LARGE SCALE GENOMIC DNA]</scope>
    <source>
        <strain evidence="7 8">DSM 19598</strain>
    </source>
</reference>
<evidence type="ECO:0000256" key="1">
    <source>
        <dbReference type="ARBA" id="ARBA00001946"/>
    </source>
</evidence>
<dbReference type="InterPro" id="IPR004659">
    <property type="entry name" value="RNase_E/G"/>
</dbReference>